<dbReference type="SUPFAM" id="SSF50630">
    <property type="entry name" value="Acid proteases"/>
    <property type="match status" value="1"/>
</dbReference>
<dbReference type="InterPro" id="IPR021109">
    <property type="entry name" value="Peptidase_aspartic_dom_sf"/>
</dbReference>
<keyword evidence="4" id="KW-0645">Protease</keyword>
<dbReference type="PANTHER" id="PTHR47966">
    <property type="entry name" value="BETA-SITE APP-CLEAVING ENZYME, ISOFORM A-RELATED"/>
    <property type="match status" value="1"/>
</dbReference>
<organism evidence="7 8">
    <name type="scientific">Cytospora mali</name>
    <name type="common">Apple Valsa canker fungus</name>
    <name type="synonym">Valsa mali</name>
    <dbReference type="NCBI Taxonomy" id="578113"/>
    <lineage>
        <taxon>Eukaryota</taxon>
        <taxon>Fungi</taxon>
        <taxon>Dikarya</taxon>
        <taxon>Ascomycota</taxon>
        <taxon>Pezizomycotina</taxon>
        <taxon>Sordariomycetes</taxon>
        <taxon>Sordariomycetidae</taxon>
        <taxon>Diaporthales</taxon>
        <taxon>Cytosporaceae</taxon>
        <taxon>Cytospora</taxon>
    </lineage>
</organism>
<dbReference type="Gene3D" id="2.40.70.10">
    <property type="entry name" value="Acid Proteases"/>
    <property type="match status" value="2"/>
</dbReference>
<evidence type="ECO:0000256" key="5">
    <source>
        <dbReference type="SAM" id="MobiDB-lite"/>
    </source>
</evidence>
<dbReference type="InterPro" id="IPR034164">
    <property type="entry name" value="Pepsin-like_dom"/>
</dbReference>
<sequence length="420" mass="43975">MGHGGQTGQSQGRQASESTVNLRGTSYITDVTVGTQNVPLLVDTGSADLWVAPSSFICLDAGGNRVPQPECGFPVFFEGNLSGGEIPGQYFSVYYGSGQFAYGPYGVETVSLGGISVPDQQIALPSKGFIQSSTGDYSGILGLGYPGMVAARNGTVPQLASNTTDTFVSYDPWFFSAIKNNLTHPLFSLALNIDGGGLLGIGGVVDVPIVGGYASTPIMMIDLVGEARAETQFTFYTIIADDYIINGQSFSNMSMNTNTSSSSGFPVIIDSGYSVNILPPSLVELFYSAFRIAPQVVEIDSSNMFSTACDTEMPSLGIQIGNQVFEMPSQDILITSLNATVNGTVFCGLGIQPGVEGAGALGDPFLSNVVAVFDIGASEMRFAQRATGAFEDSPPENSGKSSGDQDGASCPARRPRKLED</sequence>
<gene>
    <name evidence="7" type="ORF">VM1G_00112</name>
</gene>
<dbReference type="PROSITE" id="PS51767">
    <property type="entry name" value="PEPTIDASE_A1"/>
    <property type="match status" value="1"/>
</dbReference>
<dbReference type="CDD" id="cd05471">
    <property type="entry name" value="pepsin_like"/>
    <property type="match status" value="1"/>
</dbReference>
<dbReference type="PRINTS" id="PR00792">
    <property type="entry name" value="PEPSIN"/>
</dbReference>
<dbReference type="AlphaFoldDB" id="A0A194VNB9"/>
<reference evidence="7" key="1">
    <citation type="submission" date="2014-12" db="EMBL/GenBank/DDBJ databases">
        <title>Genome Sequence of Valsa Canker Pathogens Uncovers a Specific Adaption of Colonization on Woody Bark.</title>
        <authorList>
            <person name="Yin Z."/>
            <person name="Liu H."/>
            <person name="Gao X."/>
            <person name="Li Z."/>
            <person name="Song N."/>
            <person name="Ke X."/>
            <person name="Dai Q."/>
            <person name="Wu Y."/>
            <person name="Sun Y."/>
            <person name="Xu J.-R."/>
            <person name="Kang Z.K."/>
            <person name="Wang L."/>
            <person name="Huang L."/>
        </authorList>
    </citation>
    <scope>NUCLEOTIDE SEQUENCE [LARGE SCALE GENOMIC DNA]</scope>
    <source>
        <strain evidence="7">03-8</strain>
    </source>
</reference>
<dbReference type="OrthoDB" id="15189at2759"/>
<dbReference type="GO" id="GO:0004190">
    <property type="term" value="F:aspartic-type endopeptidase activity"/>
    <property type="evidence" value="ECO:0007669"/>
    <property type="project" value="UniProtKB-KW"/>
</dbReference>
<dbReference type="InterPro" id="IPR033121">
    <property type="entry name" value="PEPTIDASE_A1"/>
</dbReference>
<dbReference type="InterPro" id="IPR001969">
    <property type="entry name" value="Aspartic_peptidase_AS"/>
</dbReference>
<keyword evidence="4" id="KW-0378">Hydrolase</keyword>
<dbReference type="Pfam" id="PF00026">
    <property type="entry name" value="Asp"/>
    <property type="match status" value="1"/>
</dbReference>
<proteinExistence type="inferred from homology"/>
<evidence type="ECO:0000256" key="1">
    <source>
        <dbReference type="ARBA" id="ARBA00007447"/>
    </source>
</evidence>
<evidence type="ECO:0000259" key="6">
    <source>
        <dbReference type="PROSITE" id="PS51767"/>
    </source>
</evidence>
<dbReference type="GO" id="GO:0006508">
    <property type="term" value="P:proteolysis"/>
    <property type="evidence" value="ECO:0007669"/>
    <property type="project" value="UniProtKB-KW"/>
</dbReference>
<evidence type="ECO:0000256" key="4">
    <source>
        <dbReference type="RuleBase" id="RU000454"/>
    </source>
</evidence>
<name>A0A194VNB9_CYTMA</name>
<keyword evidence="2 4" id="KW-0064">Aspartyl protease</keyword>
<dbReference type="SMR" id="A0A194VNB9"/>
<feature type="compositionally biased region" description="Polar residues" evidence="5">
    <location>
        <begin position="395"/>
        <end position="404"/>
    </location>
</feature>
<feature type="domain" description="Peptidase A1" evidence="6">
    <location>
        <begin position="27"/>
        <end position="383"/>
    </location>
</feature>
<evidence type="ECO:0000313" key="8">
    <source>
        <dbReference type="Proteomes" id="UP000078559"/>
    </source>
</evidence>
<dbReference type="InterPro" id="IPR001461">
    <property type="entry name" value="Aspartic_peptidase_A1"/>
</dbReference>
<dbReference type="EMBL" id="CM003098">
    <property type="protein sequence ID" value="KUI65482.1"/>
    <property type="molecule type" value="Genomic_DNA"/>
</dbReference>
<evidence type="ECO:0000256" key="3">
    <source>
        <dbReference type="PIRSR" id="PIRSR601461-1"/>
    </source>
</evidence>
<dbReference type="GO" id="GO:0000324">
    <property type="term" value="C:fungal-type vacuole"/>
    <property type="evidence" value="ECO:0007669"/>
    <property type="project" value="TreeGrafter"/>
</dbReference>
<evidence type="ECO:0000256" key="2">
    <source>
        <dbReference type="ARBA" id="ARBA00022750"/>
    </source>
</evidence>
<feature type="active site" evidence="3">
    <location>
        <position position="43"/>
    </location>
</feature>
<dbReference type="PANTHER" id="PTHR47966:SF47">
    <property type="entry name" value="ENDOPEPTIDASE, PUTATIVE (AFU_ORTHOLOGUE AFUA_3G01220)-RELATED"/>
    <property type="match status" value="1"/>
</dbReference>
<evidence type="ECO:0000313" key="7">
    <source>
        <dbReference type="EMBL" id="KUI65482.1"/>
    </source>
</evidence>
<feature type="active site" evidence="3">
    <location>
        <position position="270"/>
    </location>
</feature>
<dbReference type="PROSITE" id="PS00141">
    <property type="entry name" value="ASP_PROTEASE"/>
    <property type="match status" value="1"/>
</dbReference>
<keyword evidence="8" id="KW-1185">Reference proteome</keyword>
<protein>
    <recommendedName>
        <fullName evidence="6">Peptidase A1 domain-containing protein</fullName>
    </recommendedName>
</protein>
<dbReference type="Proteomes" id="UP000078559">
    <property type="component" value="Chromosome 1"/>
</dbReference>
<accession>A0A194VNB9</accession>
<feature type="region of interest" description="Disordered" evidence="5">
    <location>
        <begin position="386"/>
        <end position="420"/>
    </location>
</feature>
<comment type="similarity">
    <text evidence="1 4">Belongs to the peptidase A1 family.</text>
</comment>